<name>A0A4R7VGT0_9PSED</name>
<protein>
    <submittedName>
        <fullName evidence="1">Uncharacterized protein</fullName>
    </submittedName>
</protein>
<dbReference type="AlphaFoldDB" id="A0A4R7VGT0"/>
<evidence type="ECO:0000313" key="2">
    <source>
        <dbReference type="Proteomes" id="UP000295804"/>
    </source>
</evidence>
<dbReference type="EMBL" id="SOCQ01000005">
    <property type="protein sequence ID" value="TDV48526.1"/>
    <property type="molecule type" value="Genomic_DNA"/>
</dbReference>
<dbReference type="RefSeq" id="WP_134175856.1">
    <property type="nucleotide sequence ID" value="NZ_SOCQ01000005.1"/>
</dbReference>
<sequence>MSESMDTTHGQQINSSVFGSIASFKVKFDAGDSSLGRTLFGNGRMQVKVQVLVSGVDANGNAMHVPADVMDSIELIHYSTGKTLRDGWVASTEQGRFTVEAQTPFTTREVDEDDEGNDSIRPQVRTYWVSSKSAGTTRIGARLSLNGVRIVSNGTTLSSVHDSSLTLEAQIPETYSIGLFDWFQTRRGNEHPRNRIWNYYLGLFPQGRQIRLVDWIVDGVEPGDDHFFAGGNKLNESKTNYMEATLVRRERSEFTACLPYGGNHYQYTFTSDAISTKEVRYRITVNDRDGYLTVVQALSEYSKDAEKYKVDNVLHFRAIDQHGTEHKLAIRTNFYQRNLYLERGY</sequence>
<accession>A0A4R7VGT0</accession>
<organism evidence="1 2">
    <name type="scientific">Pseudomonas helmanticensis</name>
    <dbReference type="NCBI Taxonomy" id="1471381"/>
    <lineage>
        <taxon>Bacteria</taxon>
        <taxon>Pseudomonadati</taxon>
        <taxon>Pseudomonadota</taxon>
        <taxon>Gammaproteobacteria</taxon>
        <taxon>Pseudomonadales</taxon>
        <taxon>Pseudomonadaceae</taxon>
        <taxon>Pseudomonas</taxon>
    </lineage>
</organism>
<proteinExistence type="predicted"/>
<reference evidence="1 2" key="1">
    <citation type="submission" date="2019-03" db="EMBL/GenBank/DDBJ databases">
        <title>Genomic analyses of the natural microbiome of Caenorhabditis elegans.</title>
        <authorList>
            <person name="Samuel B."/>
        </authorList>
    </citation>
    <scope>NUCLEOTIDE SEQUENCE [LARGE SCALE GENOMIC DNA]</scope>
    <source>
        <strain evidence="1 2">BIGb0525</strain>
    </source>
</reference>
<comment type="caution">
    <text evidence="1">The sequence shown here is derived from an EMBL/GenBank/DDBJ whole genome shotgun (WGS) entry which is preliminary data.</text>
</comment>
<dbReference type="Proteomes" id="UP000295804">
    <property type="component" value="Unassembled WGS sequence"/>
</dbReference>
<gene>
    <name evidence="1" type="ORF">EDF87_105180</name>
</gene>
<evidence type="ECO:0000313" key="1">
    <source>
        <dbReference type="EMBL" id="TDV48526.1"/>
    </source>
</evidence>